<keyword evidence="2" id="KW-1185">Reference proteome</keyword>
<sequence>METGPYLPRVTPVAGGKRKLVQERLEFVWLPLMVLMLAVQLRLWHATYGCSDAMFGLAANDTSNEAEACRSDDRGTTYRLSILEALIFDTASSLLHQPKPNPTQLVLCRRCTRADAPSVDLGESLTLGSGCSMSRV</sequence>
<evidence type="ECO:0000313" key="2">
    <source>
        <dbReference type="Proteomes" id="UP000652219"/>
    </source>
</evidence>
<evidence type="ECO:0000313" key="1">
    <source>
        <dbReference type="EMBL" id="KAF6819556.1"/>
    </source>
</evidence>
<dbReference type="Proteomes" id="UP000652219">
    <property type="component" value="Unassembled WGS sequence"/>
</dbReference>
<comment type="caution">
    <text evidence="1">The sequence shown here is derived from an EMBL/GenBank/DDBJ whole genome shotgun (WGS) entry which is preliminary data.</text>
</comment>
<accession>A0A8H6N4U0</accession>
<reference evidence="1 2" key="1">
    <citation type="journal article" date="2020" name="Phytopathology">
        <title>Genome Sequence Resources of Colletotrichum truncatum, C. plurivorum, C. musicola, and C. sojae: Four Species Pathogenic to Soybean (Glycine max).</title>
        <authorList>
            <person name="Rogerio F."/>
            <person name="Boufleur T.R."/>
            <person name="Ciampi-Guillardi M."/>
            <person name="Sukno S.A."/>
            <person name="Thon M.R."/>
            <person name="Massola Junior N.S."/>
            <person name="Baroncelli R."/>
        </authorList>
    </citation>
    <scope>NUCLEOTIDE SEQUENCE [LARGE SCALE GENOMIC DNA]</scope>
    <source>
        <strain evidence="1 2">LFN0009</strain>
    </source>
</reference>
<gene>
    <name evidence="1" type="ORF">CSOJ01_01299</name>
</gene>
<dbReference type="EMBL" id="WIGN01000009">
    <property type="protein sequence ID" value="KAF6819556.1"/>
    <property type="molecule type" value="Genomic_DNA"/>
</dbReference>
<organism evidence="1 2">
    <name type="scientific">Colletotrichum sojae</name>
    <dbReference type="NCBI Taxonomy" id="2175907"/>
    <lineage>
        <taxon>Eukaryota</taxon>
        <taxon>Fungi</taxon>
        <taxon>Dikarya</taxon>
        <taxon>Ascomycota</taxon>
        <taxon>Pezizomycotina</taxon>
        <taxon>Sordariomycetes</taxon>
        <taxon>Hypocreomycetidae</taxon>
        <taxon>Glomerellales</taxon>
        <taxon>Glomerellaceae</taxon>
        <taxon>Colletotrichum</taxon>
        <taxon>Colletotrichum orchidearum species complex</taxon>
    </lineage>
</organism>
<dbReference type="AlphaFoldDB" id="A0A8H6N4U0"/>
<protein>
    <submittedName>
        <fullName evidence="1">Uncharacterized protein</fullName>
    </submittedName>
</protein>
<name>A0A8H6N4U0_9PEZI</name>
<proteinExistence type="predicted"/>